<dbReference type="GO" id="GO:0005829">
    <property type="term" value="C:cytosol"/>
    <property type="evidence" value="ECO:0007669"/>
    <property type="project" value="TreeGrafter"/>
</dbReference>
<evidence type="ECO:0000313" key="7">
    <source>
        <dbReference type="Proteomes" id="UP000648239"/>
    </source>
</evidence>
<keyword evidence="2" id="KW-0067">ATP-binding</keyword>
<evidence type="ECO:0000256" key="4">
    <source>
        <dbReference type="SAM" id="Phobius"/>
    </source>
</evidence>
<dbReference type="GO" id="GO:0006298">
    <property type="term" value="P:mismatch repair"/>
    <property type="evidence" value="ECO:0007669"/>
    <property type="project" value="InterPro"/>
</dbReference>
<evidence type="ECO:0000256" key="2">
    <source>
        <dbReference type="ARBA" id="ARBA00022840"/>
    </source>
</evidence>
<reference evidence="6 7" key="1">
    <citation type="submission" date="2020-08" db="EMBL/GenBank/DDBJ databases">
        <title>Acidobacteriota in marine sediments use diverse sulfur dissimilation pathways.</title>
        <authorList>
            <person name="Wasmund K."/>
        </authorList>
    </citation>
    <scope>NUCLEOTIDE SEQUENCE [LARGE SCALE GENOMIC DNA]</scope>
    <source>
        <strain evidence="6">MAG AM4</strain>
    </source>
</reference>
<dbReference type="InterPro" id="IPR000432">
    <property type="entry name" value="DNA_mismatch_repair_MutS_C"/>
</dbReference>
<dbReference type="PANTHER" id="PTHR11361:SF99">
    <property type="entry name" value="DNA MISMATCH REPAIR PROTEIN"/>
    <property type="match status" value="1"/>
</dbReference>
<sequence length="596" mass="65757">MAKDGPRSEYQARLTQRRQAAQDHDRHDRAVALARLMTAAAAVFLAFFAWRSEAVSWWWLALPAVVFLGLWIVHGRILEGRRRAERAVEFYFRGLGRIDDEWIGSGSRGDSFLNDDHPYAADLDLFGDGSLFQLLSLARTRSGEETLASWLCAPSAPGVIRGRQEAVDKLKGNLDLREDLSILGEEVDVAIHPSSMKDWGVAPPILNRLWLRYVAIGSGLLSLLALIGWMFFSTGPWPSLVLWTLQSILALVLRRGVRQVTGSLEDPERDLELLSRILTRLEEEQFQGGRLGELSASLETGGVPPSRAIRRLARLTDLLNAMHNQLFAPFGLLLMWTTQFAFAIEEWRQNYGGEISGWLDAVGEFEALSSLAGYAYEHPVDPFPEIVEDRFLVDGVDLGHPLLSAARCIRNDVRLDSSLKLLVVSGSNMSGKSTLLRTLGVNVVLALAGAPVRARSLKLSPVAVGATLRIQDSLQEGSSRFYAEITRLRQIMERTGGELPVLFLIDEILAGTNSHDRAIGAAGLIRGLLDRSAAGLVTTHDLALAKLADDLGDLAANVHFEDHLSDGMMEFDYRLRPGVVRKSNALELMRSIGLDV</sequence>
<gene>
    <name evidence="6" type="ORF">IFK94_13455</name>
</gene>
<feature type="domain" description="DNA mismatch repair proteins mutS family" evidence="5">
    <location>
        <begin position="419"/>
        <end position="595"/>
    </location>
</feature>
<dbReference type="GO" id="GO:0140664">
    <property type="term" value="F:ATP-dependent DNA damage sensor activity"/>
    <property type="evidence" value="ECO:0007669"/>
    <property type="project" value="InterPro"/>
</dbReference>
<dbReference type="GO" id="GO:0030983">
    <property type="term" value="F:mismatched DNA binding"/>
    <property type="evidence" value="ECO:0007669"/>
    <property type="project" value="InterPro"/>
</dbReference>
<feature type="transmembrane region" description="Helical" evidence="4">
    <location>
        <begin position="210"/>
        <end position="231"/>
    </location>
</feature>
<evidence type="ECO:0000256" key="3">
    <source>
        <dbReference type="ARBA" id="ARBA00023125"/>
    </source>
</evidence>
<organism evidence="6 7">
    <name type="scientific">Candidatus Polarisedimenticola svalbardensis</name>
    <dbReference type="NCBI Taxonomy" id="2886004"/>
    <lineage>
        <taxon>Bacteria</taxon>
        <taxon>Pseudomonadati</taxon>
        <taxon>Acidobacteriota</taxon>
        <taxon>Candidatus Polarisedimenticolia</taxon>
        <taxon>Candidatus Polarisedimenticolales</taxon>
        <taxon>Candidatus Polarisedimenticolaceae</taxon>
        <taxon>Candidatus Polarisedimenticola</taxon>
    </lineage>
</organism>
<keyword evidence="4" id="KW-1133">Transmembrane helix</keyword>
<dbReference type="Gene3D" id="1.10.1420.10">
    <property type="match status" value="1"/>
</dbReference>
<dbReference type="PANTHER" id="PTHR11361">
    <property type="entry name" value="DNA MISMATCH REPAIR PROTEIN MUTS FAMILY MEMBER"/>
    <property type="match status" value="1"/>
</dbReference>
<evidence type="ECO:0000259" key="5">
    <source>
        <dbReference type="SMART" id="SM00534"/>
    </source>
</evidence>
<dbReference type="Pfam" id="PF00488">
    <property type="entry name" value="MutS_V"/>
    <property type="match status" value="1"/>
</dbReference>
<dbReference type="GO" id="GO:0005524">
    <property type="term" value="F:ATP binding"/>
    <property type="evidence" value="ECO:0007669"/>
    <property type="project" value="UniProtKB-KW"/>
</dbReference>
<evidence type="ECO:0000313" key="6">
    <source>
        <dbReference type="EMBL" id="MBD3869123.1"/>
    </source>
</evidence>
<dbReference type="Gene3D" id="3.40.50.300">
    <property type="entry name" value="P-loop containing nucleotide triphosphate hydrolases"/>
    <property type="match status" value="1"/>
</dbReference>
<dbReference type="Proteomes" id="UP000648239">
    <property type="component" value="Unassembled WGS sequence"/>
</dbReference>
<feature type="transmembrane region" description="Helical" evidence="4">
    <location>
        <begin position="56"/>
        <end position="73"/>
    </location>
</feature>
<dbReference type="SMART" id="SM00534">
    <property type="entry name" value="MUTSac"/>
    <property type="match status" value="1"/>
</dbReference>
<keyword evidence="4" id="KW-0812">Transmembrane</keyword>
<comment type="caution">
    <text evidence="6">The sequence shown here is derived from an EMBL/GenBank/DDBJ whole genome shotgun (WGS) entry which is preliminary data.</text>
</comment>
<proteinExistence type="predicted"/>
<feature type="transmembrane region" description="Helical" evidence="4">
    <location>
        <begin position="32"/>
        <end position="50"/>
    </location>
</feature>
<dbReference type="AlphaFoldDB" id="A0A8J6XWW8"/>
<dbReference type="EMBL" id="JACXWD010000061">
    <property type="protein sequence ID" value="MBD3869123.1"/>
    <property type="molecule type" value="Genomic_DNA"/>
</dbReference>
<dbReference type="InterPro" id="IPR045076">
    <property type="entry name" value="MutS"/>
</dbReference>
<dbReference type="SUPFAM" id="SSF52540">
    <property type="entry name" value="P-loop containing nucleoside triphosphate hydrolases"/>
    <property type="match status" value="1"/>
</dbReference>
<keyword evidence="3" id="KW-0238">DNA-binding</keyword>
<dbReference type="InterPro" id="IPR036187">
    <property type="entry name" value="DNA_mismatch_repair_MutS_sf"/>
</dbReference>
<dbReference type="SUPFAM" id="SSF48334">
    <property type="entry name" value="DNA repair protein MutS, domain III"/>
    <property type="match status" value="1"/>
</dbReference>
<accession>A0A8J6XWW8</accession>
<keyword evidence="1" id="KW-0547">Nucleotide-binding</keyword>
<evidence type="ECO:0000256" key="1">
    <source>
        <dbReference type="ARBA" id="ARBA00022741"/>
    </source>
</evidence>
<name>A0A8J6XWW8_9BACT</name>
<keyword evidence="4" id="KW-0472">Membrane</keyword>
<protein>
    <submittedName>
        <fullName evidence="6">DNA mismatch repair protein MutS</fullName>
    </submittedName>
</protein>
<dbReference type="InterPro" id="IPR027417">
    <property type="entry name" value="P-loop_NTPase"/>
</dbReference>